<dbReference type="Pfam" id="PF01418">
    <property type="entry name" value="HTH_6"/>
    <property type="match status" value="1"/>
</dbReference>
<dbReference type="InterPro" id="IPR046348">
    <property type="entry name" value="SIS_dom_sf"/>
</dbReference>
<dbReference type="CDD" id="cd05013">
    <property type="entry name" value="SIS_RpiR"/>
    <property type="match status" value="1"/>
</dbReference>
<dbReference type="AlphaFoldDB" id="A0A2Z2NT93"/>
<dbReference type="InterPro" id="IPR000281">
    <property type="entry name" value="HTH_RpiR"/>
</dbReference>
<keyword evidence="3" id="KW-0804">Transcription</keyword>
<dbReference type="OrthoDB" id="257751at2"/>
<dbReference type="GO" id="GO:0003700">
    <property type="term" value="F:DNA-binding transcription factor activity"/>
    <property type="evidence" value="ECO:0007669"/>
    <property type="project" value="InterPro"/>
</dbReference>
<evidence type="ECO:0000256" key="1">
    <source>
        <dbReference type="ARBA" id="ARBA00023015"/>
    </source>
</evidence>
<feature type="domain" description="SIS" evidence="5">
    <location>
        <begin position="119"/>
        <end position="258"/>
    </location>
</feature>
<dbReference type="InterPro" id="IPR047640">
    <property type="entry name" value="RpiR-like"/>
</dbReference>
<evidence type="ECO:0000313" key="6">
    <source>
        <dbReference type="EMBL" id="ASJ72958.1"/>
    </source>
</evidence>
<dbReference type="PANTHER" id="PTHR30514:SF1">
    <property type="entry name" value="HTH-TYPE TRANSCRIPTIONAL REGULATOR HEXR-RELATED"/>
    <property type="match status" value="1"/>
</dbReference>
<evidence type="ECO:0000259" key="5">
    <source>
        <dbReference type="PROSITE" id="PS51464"/>
    </source>
</evidence>
<dbReference type="GO" id="GO:1901135">
    <property type="term" value="P:carbohydrate derivative metabolic process"/>
    <property type="evidence" value="ECO:0007669"/>
    <property type="project" value="InterPro"/>
</dbReference>
<dbReference type="Proteomes" id="UP000250079">
    <property type="component" value="Chromosome"/>
</dbReference>
<dbReference type="GO" id="GO:0003677">
    <property type="term" value="F:DNA binding"/>
    <property type="evidence" value="ECO:0007669"/>
    <property type="project" value="UniProtKB-KW"/>
</dbReference>
<dbReference type="InterPro" id="IPR009057">
    <property type="entry name" value="Homeodomain-like_sf"/>
</dbReference>
<dbReference type="Gene3D" id="1.10.10.10">
    <property type="entry name" value="Winged helix-like DNA-binding domain superfamily/Winged helix DNA-binding domain"/>
    <property type="match status" value="1"/>
</dbReference>
<reference evidence="6 7" key="1">
    <citation type="submission" date="2016-12" db="EMBL/GenBank/DDBJ databases">
        <authorList>
            <person name="Song W.-J."/>
            <person name="Kurnit D.M."/>
        </authorList>
    </citation>
    <scope>NUCLEOTIDE SEQUENCE [LARGE SCALE GENOMIC DNA]</scope>
    <source>
        <strain evidence="6 7">IMCC3135</strain>
    </source>
</reference>
<dbReference type="Gene3D" id="3.40.50.10490">
    <property type="entry name" value="Glucose-6-phosphate isomerase like protein, domain 1"/>
    <property type="match status" value="1"/>
</dbReference>
<dbReference type="Pfam" id="PF01380">
    <property type="entry name" value="SIS"/>
    <property type="match status" value="1"/>
</dbReference>
<accession>A0A2Z2NT93</accession>
<feature type="domain" description="HTH rpiR-type" evidence="4">
    <location>
        <begin position="1"/>
        <end position="75"/>
    </location>
</feature>
<dbReference type="PROSITE" id="PS51071">
    <property type="entry name" value="HTH_RPIR"/>
    <property type="match status" value="1"/>
</dbReference>
<dbReference type="GO" id="GO:0097367">
    <property type="term" value="F:carbohydrate derivative binding"/>
    <property type="evidence" value="ECO:0007669"/>
    <property type="project" value="InterPro"/>
</dbReference>
<dbReference type="InterPro" id="IPR036388">
    <property type="entry name" value="WH-like_DNA-bd_sf"/>
</dbReference>
<evidence type="ECO:0000256" key="3">
    <source>
        <dbReference type="ARBA" id="ARBA00023163"/>
    </source>
</evidence>
<dbReference type="InterPro" id="IPR001347">
    <property type="entry name" value="SIS_dom"/>
</dbReference>
<organism evidence="6 7">
    <name type="scientific">Granulosicoccus antarcticus IMCC3135</name>
    <dbReference type="NCBI Taxonomy" id="1192854"/>
    <lineage>
        <taxon>Bacteria</taxon>
        <taxon>Pseudomonadati</taxon>
        <taxon>Pseudomonadota</taxon>
        <taxon>Gammaproteobacteria</taxon>
        <taxon>Chromatiales</taxon>
        <taxon>Granulosicoccaceae</taxon>
        <taxon>Granulosicoccus</taxon>
    </lineage>
</organism>
<keyword evidence="7" id="KW-1185">Reference proteome</keyword>
<dbReference type="InterPro" id="IPR035472">
    <property type="entry name" value="RpiR-like_SIS"/>
</dbReference>
<evidence type="ECO:0000313" key="7">
    <source>
        <dbReference type="Proteomes" id="UP000250079"/>
    </source>
</evidence>
<name>A0A2Z2NT93_9GAMM</name>
<proteinExistence type="predicted"/>
<dbReference type="SUPFAM" id="SSF53697">
    <property type="entry name" value="SIS domain"/>
    <property type="match status" value="1"/>
</dbReference>
<dbReference type="KEGG" id="gai:IMCC3135_14365"/>
<evidence type="ECO:0000256" key="2">
    <source>
        <dbReference type="ARBA" id="ARBA00023125"/>
    </source>
</evidence>
<keyword evidence="1" id="KW-0805">Transcription regulation</keyword>
<protein>
    <submittedName>
        <fullName evidence="6">HTH-type transcriptional regulator HexR</fullName>
    </submittedName>
</protein>
<dbReference type="PROSITE" id="PS51464">
    <property type="entry name" value="SIS"/>
    <property type="match status" value="1"/>
</dbReference>
<dbReference type="EMBL" id="CP018632">
    <property type="protein sequence ID" value="ASJ72958.1"/>
    <property type="molecule type" value="Genomic_DNA"/>
</dbReference>
<gene>
    <name evidence="6" type="primary">hexR_2</name>
    <name evidence="6" type="ORF">IMCC3135_14365</name>
</gene>
<keyword evidence="2" id="KW-0238">DNA-binding</keyword>
<dbReference type="PANTHER" id="PTHR30514">
    <property type="entry name" value="GLUCOKINASE"/>
    <property type="match status" value="1"/>
</dbReference>
<sequence length="276" mass="29743">MLARIKAARDTLRKSEQKVADVVLADPDESVQSSIQAIATRAGVSEPTVIRFCRALDCVGFQQFKLKLAQDLARRGTFFYQDVTVDDSSKELANKLLDGAIASLVQIRNQINEKALDQAIALYEGCNRVELYGSGGSAVVAEDAQLKFFRLGKPAIAYSDPHIQAAAAALLDKDALVIAISHSGRSSDILKTVEIARAAQAKVISVTATRSPLAQCSDVTLTVDVNEDSDIFSPVKSRLGQMVVLDVLAVGVAVRGGTHMLEQLARARRAIDFKFV</sequence>
<evidence type="ECO:0000259" key="4">
    <source>
        <dbReference type="PROSITE" id="PS51071"/>
    </source>
</evidence>
<dbReference type="SUPFAM" id="SSF46689">
    <property type="entry name" value="Homeodomain-like"/>
    <property type="match status" value="1"/>
</dbReference>
<dbReference type="RefSeq" id="WP_088918220.1">
    <property type="nucleotide sequence ID" value="NZ_CP018632.1"/>
</dbReference>